<comment type="caution">
    <text evidence="1">The sequence shown here is derived from an EMBL/GenBank/DDBJ whole genome shotgun (WGS) entry which is preliminary data.</text>
</comment>
<organism evidence="1 2">
    <name type="scientific">Pseudomonas chlororaphis subsp. aurantiaca</name>
    <dbReference type="NCBI Taxonomy" id="86192"/>
    <lineage>
        <taxon>Bacteria</taxon>
        <taxon>Pseudomonadati</taxon>
        <taxon>Pseudomonadota</taxon>
        <taxon>Gammaproteobacteria</taxon>
        <taxon>Pseudomonadales</taxon>
        <taxon>Pseudomonadaceae</taxon>
        <taxon>Pseudomonas</taxon>
    </lineage>
</organism>
<sequence length="205" mass="22365">MGIEQKIGDLVTAADSLTKVVDGKIAQIDDRMNVARAEFDDFRNKKDMIGVIGEQGTVLMNVFQGGVWGTGGPQNAGASGGFSEVDLGTSANVYMHLKLPMNINTNDQMFWFNIRGYSYGSATIIDETIVGYCYSPQRAVLNKAVFGNMSPEIYTDTKGNVVIRLKFPNIYVTTVRIDTMQVGVGVMIPVGSIKSKLSLTEKVEF</sequence>
<accession>A0AAJ0ZNP3</accession>
<dbReference type="RefSeq" id="WP_016701989.1">
    <property type="nucleotide sequence ID" value="NZ_JAEEFW010000008.1"/>
</dbReference>
<dbReference type="EMBL" id="JAEEFW010000008">
    <property type="protein sequence ID" value="MBU4636078.1"/>
    <property type="molecule type" value="Genomic_DNA"/>
</dbReference>
<gene>
    <name evidence="1" type="ORF">I8747_25005</name>
</gene>
<name>A0AAJ0ZNP3_9PSED</name>
<dbReference type="AlphaFoldDB" id="A0AAJ0ZNP3"/>
<evidence type="ECO:0000313" key="1">
    <source>
        <dbReference type="EMBL" id="MBU4636078.1"/>
    </source>
</evidence>
<dbReference type="Proteomes" id="UP000787568">
    <property type="component" value="Unassembled WGS sequence"/>
</dbReference>
<evidence type="ECO:0000313" key="2">
    <source>
        <dbReference type="Proteomes" id="UP000787568"/>
    </source>
</evidence>
<protein>
    <submittedName>
        <fullName evidence="1">Uncharacterized protein</fullName>
    </submittedName>
</protein>
<reference evidence="1" key="1">
    <citation type="submission" date="2020-12" db="EMBL/GenBank/DDBJ databases">
        <title>Generalized mutagenesis with transposon Tn5. A laboratory procedure for the identification of genes responsible for a bacterial phenotype and its regulation, illustrated with phenazine production in Pseudomonas chlororaphis.</title>
        <authorList>
            <person name="Muzio F."/>
            <person name="Sobrero P."/>
            <person name="Agaras B."/>
            <person name="Valverde C."/>
        </authorList>
    </citation>
    <scope>NUCLEOTIDE SEQUENCE</scope>
    <source>
        <strain evidence="1">SMMP3</strain>
    </source>
</reference>
<proteinExistence type="predicted"/>